<keyword evidence="1" id="KW-0472">Membrane</keyword>
<reference evidence="2 3" key="1">
    <citation type="submission" date="2019-10" db="EMBL/GenBank/DDBJ databases">
        <title>Assembly and Annotation for the nematode Trichostrongylus colubriformis.</title>
        <authorList>
            <person name="Martin J."/>
        </authorList>
    </citation>
    <scope>NUCLEOTIDE SEQUENCE [LARGE SCALE GENOMIC DNA]</scope>
    <source>
        <strain evidence="2">G859</strain>
        <tissue evidence="2">Whole worm</tissue>
    </source>
</reference>
<gene>
    <name evidence="2" type="ORF">GCK32_020200</name>
</gene>
<feature type="transmembrane region" description="Helical" evidence="1">
    <location>
        <begin position="32"/>
        <end position="56"/>
    </location>
</feature>
<comment type="caution">
    <text evidence="2">The sequence shown here is derived from an EMBL/GenBank/DDBJ whole genome shotgun (WGS) entry which is preliminary data.</text>
</comment>
<feature type="transmembrane region" description="Helical" evidence="1">
    <location>
        <begin position="68"/>
        <end position="97"/>
    </location>
</feature>
<accession>A0AAN8J2D6</accession>
<keyword evidence="1" id="KW-1133">Transmembrane helix</keyword>
<evidence type="ECO:0000313" key="2">
    <source>
        <dbReference type="EMBL" id="KAK5979639.1"/>
    </source>
</evidence>
<dbReference type="EMBL" id="WIXE01008163">
    <property type="protein sequence ID" value="KAK5979639.1"/>
    <property type="molecule type" value="Genomic_DNA"/>
</dbReference>
<feature type="non-terminal residue" evidence="2">
    <location>
        <position position="142"/>
    </location>
</feature>
<keyword evidence="1" id="KW-0812">Transmembrane</keyword>
<protein>
    <submittedName>
        <fullName evidence="2">Uncharacterized protein</fullName>
    </submittedName>
</protein>
<name>A0AAN8J2D6_TRICO</name>
<feature type="non-terminal residue" evidence="2">
    <location>
        <position position="1"/>
    </location>
</feature>
<dbReference type="AlphaFoldDB" id="A0AAN8J2D6"/>
<evidence type="ECO:0000313" key="3">
    <source>
        <dbReference type="Proteomes" id="UP001331761"/>
    </source>
</evidence>
<keyword evidence="3" id="KW-1185">Reference proteome</keyword>
<dbReference type="Proteomes" id="UP001331761">
    <property type="component" value="Unassembled WGS sequence"/>
</dbReference>
<evidence type="ECO:0000256" key="1">
    <source>
        <dbReference type="SAM" id="Phobius"/>
    </source>
</evidence>
<feature type="transmembrane region" description="Helical" evidence="1">
    <location>
        <begin position="104"/>
        <end position="122"/>
    </location>
</feature>
<proteinExistence type="predicted"/>
<sequence length="142" mass="15671">PVIKTCTEFQMADSMKKSDTLRCCRMLHVRTLAIVIALLEITFLIYQGVVAISHVFSSSTSHQALLATVYTLAVLVACVAVSLLFVGIFCHVPLLLIPHMLMQVLFVFTLLAMASFTVYTLLVGTSVQLRIAIAGMVYRTKF</sequence>
<organism evidence="2 3">
    <name type="scientific">Trichostrongylus colubriformis</name>
    <name type="common">Black scour worm</name>
    <dbReference type="NCBI Taxonomy" id="6319"/>
    <lineage>
        <taxon>Eukaryota</taxon>
        <taxon>Metazoa</taxon>
        <taxon>Ecdysozoa</taxon>
        <taxon>Nematoda</taxon>
        <taxon>Chromadorea</taxon>
        <taxon>Rhabditida</taxon>
        <taxon>Rhabditina</taxon>
        <taxon>Rhabditomorpha</taxon>
        <taxon>Strongyloidea</taxon>
        <taxon>Trichostrongylidae</taxon>
        <taxon>Trichostrongylus</taxon>
    </lineage>
</organism>